<evidence type="ECO:0000256" key="2">
    <source>
        <dbReference type="ARBA" id="ARBA00010877"/>
    </source>
</evidence>
<keyword evidence="7" id="KW-0472">Membrane</keyword>
<evidence type="ECO:0000313" key="11">
    <source>
        <dbReference type="Proteomes" id="UP001209570"/>
    </source>
</evidence>
<feature type="compositionally biased region" description="Basic and acidic residues" evidence="9">
    <location>
        <begin position="528"/>
        <end position="538"/>
    </location>
</feature>
<evidence type="ECO:0008006" key="12">
    <source>
        <dbReference type="Google" id="ProtNLM"/>
    </source>
</evidence>
<keyword evidence="3" id="KW-0812">Transmembrane</keyword>
<evidence type="ECO:0000256" key="6">
    <source>
        <dbReference type="ARBA" id="ARBA00023128"/>
    </source>
</evidence>
<dbReference type="Pfam" id="PF00106">
    <property type="entry name" value="adh_short"/>
    <property type="match status" value="1"/>
</dbReference>
<sequence>MPLKMAELTRYVEELAASNAERDSQIAALETQLRRLARERKATAHASATKDRELERLRAVVAAQAQTIKKLRASLIESSAEARINAVLQEKGENAGSVEVMLVDVGSLASVKAFATVFAQRFDRLDLLVNNAGVGMPVQQKSTDGLAIQFGVNHLGHFYLTTLLFDRLQASKSARIVNISSVLHRRLVDRLWLRSLEVDFSQLATGGSDSPCTRYEKSKLCNLLFTYELDRRLKAANVRNVISVAAHPGTTATAIFDRSIDYYYPSCLQGIAKKLASMCLQSVEMGALPILYAATAEDVQSGEYFGPNGYLNCFGYPAREISSPLSYSESYGQQLWALSEELTKQCFSFNCCVETVMLRANRVTAARRVAGRVRGLSTARPDAKAAAQSAPTNAPPTAAGAAAKPSPAASSSSSGVGFGSLLVLTALSTPAAAAVYLKQNPEWNPEIVRHDANWIKFRDLVLGPDAAKKSSAVAADKQIVLASKPKPVVPKEPSKTPEELSALITKVNPAAAPVKPAAEAPKAPVAAPKKEEPKKKEVAAAPAAVEKKEEKKPKKAEQKEAVVAKPEAEQPKPVAKSEVKAAAPVEEKKPVVVKKVDDAVAKERKEIDKLAGAATPAALGASVDKQIQTTTKEIVSALQAEATAAALDVDKNYLEGLHALDANALAIRVAQLATEMKHRSKWEAVRLMEAMRRMEEDAKKKSEEVLSRQHTLHEELVARELRLQEEVLTRKTREEMDQLKKQYAEDLARNVQEQKTAILKDLQTKFAADKKAIEDRFAQQLRAKSEELQSVLTKERKQRVEELEKYRAELRALNAVLERTSTYEAFSHQVHKASMAALALSDRIEAAAPLRTEIKALREFARNDAFIATALKSLPERVIEEGAPSVSQLQERFKTVKAVGRRAAMIPADSGLLGQLFGGALSYLIISPGGPIQGDDAEAVFSRADYALKAGDIEQAVQEMKGLSGLPAEVSKDWVAAAESRLAVEQTAKVVKAHISLLAASCS</sequence>
<comment type="caution">
    <text evidence="10">The sequence shown here is derived from an EMBL/GenBank/DDBJ whole genome shotgun (WGS) entry which is preliminary data.</text>
</comment>
<feature type="compositionally biased region" description="Low complexity" evidence="9">
    <location>
        <begin position="512"/>
        <end position="527"/>
    </location>
</feature>
<dbReference type="PANTHER" id="PTHR15415:SF7">
    <property type="entry name" value="MICOS COMPLEX SUBUNIT MIC60"/>
    <property type="match status" value="1"/>
</dbReference>
<comment type="similarity">
    <text evidence="2">Belongs to the MICOS complex subunit Mic60 family.</text>
</comment>
<organism evidence="10 11">
    <name type="scientific">Pythium insidiosum</name>
    <name type="common">Pythiosis disease agent</name>
    <dbReference type="NCBI Taxonomy" id="114742"/>
    <lineage>
        <taxon>Eukaryota</taxon>
        <taxon>Sar</taxon>
        <taxon>Stramenopiles</taxon>
        <taxon>Oomycota</taxon>
        <taxon>Peronosporomycetes</taxon>
        <taxon>Pythiales</taxon>
        <taxon>Pythiaceae</taxon>
        <taxon>Pythium</taxon>
    </lineage>
</organism>
<comment type="subcellular location">
    <subcellularLocation>
        <location evidence="1">Mitochondrion inner membrane</location>
    </subcellularLocation>
</comment>
<keyword evidence="11" id="KW-1185">Reference proteome</keyword>
<dbReference type="GO" id="GO:0042407">
    <property type="term" value="P:cristae formation"/>
    <property type="evidence" value="ECO:0007669"/>
    <property type="project" value="TreeGrafter"/>
</dbReference>
<dbReference type="SUPFAM" id="SSF51735">
    <property type="entry name" value="NAD(P)-binding Rossmann-fold domains"/>
    <property type="match status" value="1"/>
</dbReference>
<evidence type="ECO:0000256" key="5">
    <source>
        <dbReference type="ARBA" id="ARBA00022989"/>
    </source>
</evidence>
<protein>
    <recommendedName>
        <fullName evidence="12">Mitofilin</fullName>
    </recommendedName>
</protein>
<evidence type="ECO:0000256" key="7">
    <source>
        <dbReference type="ARBA" id="ARBA00023136"/>
    </source>
</evidence>
<evidence type="ECO:0000256" key="3">
    <source>
        <dbReference type="ARBA" id="ARBA00022692"/>
    </source>
</evidence>
<evidence type="ECO:0000256" key="1">
    <source>
        <dbReference type="ARBA" id="ARBA00004273"/>
    </source>
</evidence>
<keyword evidence="4" id="KW-0999">Mitochondrion inner membrane</keyword>
<feature type="region of interest" description="Disordered" evidence="9">
    <location>
        <begin position="512"/>
        <end position="581"/>
    </location>
</feature>
<keyword evidence="5" id="KW-1133">Transmembrane helix</keyword>
<dbReference type="InterPro" id="IPR019133">
    <property type="entry name" value="MIC60"/>
</dbReference>
<dbReference type="Proteomes" id="UP001209570">
    <property type="component" value="Unassembled WGS sequence"/>
</dbReference>
<dbReference type="InterPro" id="IPR036291">
    <property type="entry name" value="NAD(P)-bd_dom_sf"/>
</dbReference>
<evidence type="ECO:0000313" key="10">
    <source>
        <dbReference type="EMBL" id="KAJ0408626.1"/>
    </source>
</evidence>
<accession>A0AAD5MI34</accession>
<name>A0AAD5MI34_PYTIN</name>
<dbReference type="Gene3D" id="3.40.50.720">
    <property type="entry name" value="NAD(P)-binding Rossmann-like Domain"/>
    <property type="match status" value="1"/>
</dbReference>
<keyword evidence="6" id="KW-0496">Mitochondrion</keyword>
<feature type="region of interest" description="Disordered" evidence="9">
    <location>
        <begin position="380"/>
        <end position="406"/>
    </location>
</feature>
<feature type="coiled-coil region" evidence="8">
    <location>
        <begin position="778"/>
        <end position="820"/>
    </location>
</feature>
<proteinExistence type="inferred from homology"/>
<gene>
    <name evidence="10" type="ORF">P43SY_008973</name>
</gene>
<keyword evidence="8" id="KW-0175">Coiled coil</keyword>
<dbReference type="AlphaFoldDB" id="A0AAD5MI34"/>
<evidence type="ECO:0000256" key="4">
    <source>
        <dbReference type="ARBA" id="ARBA00022792"/>
    </source>
</evidence>
<reference evidence="10" key="1">
    <citation type="submission" date="2021-12" db="EMBL/GenBank/DDBJ databases">
        <title>Prjna785345.</title>
        <authorList>
            <person name="Rujirawat T."/>
            <person name="Krajaejun T."/>
        </authorList>
    </citation>
    <scope>NUCLEOTIDE SEQUENCE</scope>
    <source>
        <strain evidence="10">Pi057C3</strain>
    </source>
</reference>
<feature type="compositionally biased region" description="Basic and acidic residues" evidence="9">
    <location>
        <begin position="545"/>
        <end position="581"/>
    </location>
</feature>
<dbReference type="PANTHER" id="PTHR15415">
    <property type="entry name" value="MITOFILIN"/>
    <property type="match status" value="1"/>
</dbReference>
<evidence type="ECO:0000256" key="9">
    <source>
        <dbReference type="SAM" id="MobiDB-lite"/>
    </source>
</evidence>
<dbReference type="EMBL" id="JAKCXM010000010">
    <property type="protein sequence ID" value="KAJ0408626.1"/>
    <property type="molecule type" value="Genomic_DNA"/>
</dbReference>
<feature type="coiled-coil region" evidence="8">
    <location>
        <begin position="19"/>
        <end position="74"/>
    </location>
</feature>
<evidence type="ECO:0000256" key="8">
    <source>
        <dbReference type="SAM" id="Coils"/>
    </source>
</evidence>
<dbReference type="Pfam" id="PF09731">
    <property type="entry name" value="Mitofilin"/>
    <property type="match status" value="1"/>
</dbReference>
<dbReference type="GO" id="GO:0061617">
    <property type="term" value="C:MICOS complex"/>
    <property type="evidence" value="ECO:0007669"/>
    <property type="project" value="TreeGrafter"/>
</dbReference>
<feature type="compositionally biased region" description="Low complexity" evidence="9">
    <location>
        <begin position="384"/>
        <end position="406"/>
    </location>
</feature>
<dbReference type="InterPro" id="IPR002347">
    <property type="entry name" value="SDR_fam"/>
</dbReference>